<dbReference type="EMBL" id="JXTB01000197">
    <property type="protein sequence ID" value="PON54234.1"/>
    <property type="molecule type" value="Genomic_DNA"/>
</dbReference>
<sequence>MQDLIEQQRKTETYSALDGKKKTMIDFLSSLQETEPEYYNDDVIKGMMQVSRLTAGTDTSAGTMEWALSLLLNNPEALEKAHEEIEARIGQSRLIEESDLAKLPYLRGVINETFRMNPAAPLLAPHESSEECTVGCFRVPRGTMLLKFKPERFQGMGEGLSYTLLPFGAGRRGCPGAGFALRMVGSALGSLIQCFEWEGNGEEMVDMSEGAGLTVPKAQPLLAKYRPRPIMVGLLSQL</sequence>
<gene>
    <name evidence="8" type="ORF">PanWU01x14_196240</name>
</gene>
<evidence type="ECO:0000256" key="3">
    <source>
        <dbReference type="ARBA" id="ARBA00023002"/>
    </source>
</evidence>
<organism evidence="8 9">
    <name type="scientific">Parasponia andersonii</name>
    <name type="common">Sponia andersonii</name>
    <dbReference type="NCBI Taxonomy" id="3476"/>
    <lineage>
        <taxon>Eukaryota</taxon>
        <taxon>Viridiplantae</taxon>
        <taxon>Streptophyta</taxon>
        <taxon>Embryophyta</taxon>
        <taxon>Tracheophyta</taxon>
        <taxon>Spermatophyta</taxon>
        <taxon>Magnoliopsida</taxon>
        <taxon>eudicotyledons</taxon>
        <taxon>Gunneridae</taxon>
        <taxon>Pentapetalae</taxon>
        <taxon>rosids</taxon>
        <taxon>fabids</taxon>
        <taxon>Rosales</taxon>
        <taxon>Cannabaceae</taxon>
        <taxon>Parasponia</taxon>
    </lineage>
</organism>
<dbReference type="STRING" id="3476.A0A2P5BZM5"/>
<dbReference type="InterPro" id="IPR002401">
    <property type="entry name" value="Cyt_P450_E_grp-I"/>
</dbReference>
<keyword evidence="1 6" id="KW-0349">Heme</keyword>
<dbReference type="GO" id="GO:0016705">
    <property type="term" value="F:oxidoreductase activity, acting on paired donors, with incorporation or reduction of molecular oxygen"/>
    <property type="evidence" value="ECO:0007669"/>
    <property type="project" value="InterPro"/>
</dbReference>
<keyword evidence="2 6" id="KW-0479">Metal-binding</keyword>
<dbReference type="OrthoDB" id="2789670at2759"/>
<evidence type="ECO:0000256" key="1">
    <source>
        <dbReference type="ARBA" id="ARBA00022617"/>
    </source>
</evidence>
<keyword evidence="4 6" id="KW-0408">Iron</keyword>
<accession>A0A2P5BZM5</accession>
<evidence type="ECO:0000256" key="5">
    <source>
        <dbReference type="ARBA" id="ARBA00023033"/>
    </source>
</evidence>
<dbReference type="PRINTS" id="PR00463">
    <property type="entry name" value="EP450I"/>
</dbReference>
<protein>
    <submittedName>
        <fullName evidence="8">Cytochrome P450, E-class, group I</fullName>
    </submittedName>
</protein>
<keyword evidence="9" id="KW-1185">Reference proteome</keyword>
<dbReference type="InterPro" id="IPR017972">
    <property type="entry name" value="Cyt_P450_CS"/>
</dbReference>
<dbReference type="GO" id="GO:0020037">
    <property type="term" value="F:heme binding"/>
    <property type="evidence" value="ECO:0007669"/>
    <property type="project" value="InterPro"/>
</dbReference>
<keyword evidence="3 7" id="KW-0560">Oxidoreductase</keyword>
<dbReference type="PANTHER" id="PTHR47947:SF3">
    <property type="entry name" value="CYTOCHROME P450 81D1-LIKE"/>
    <property type="match status" value="1"/>
</dbReference>
<dbReference type="Pfam" id="PF00067">
    <property type="entry name" value="p450"/>
    <property type="match status" value="2"/>
</dbReference>
<proteinExistence type="inferred from homology"/>
<dbReference type="PRINTS" id="PR00385">
    <property type="entry name" value="P450"/>
</dbReference>
<evidence type="ECO:0000313" key="9">
    <source>
        <dbReference type="Proteomes" id="UP000237105"/>
    </source>
</evidence>
<dbReference type="AlphaFoldDB" id="A0A2P5BZM5"/>
<reference evidence="9" key="1">
    <citation type="submission" date="2016-06" db="EMBL/GenBank/DDBJ databases">
        <title>Parallel loss of symbiosis genes in relatives of nitrogen-fixing non-legume Parasponia.</title>
        <authorList>
            <person name="Van Velzen R."/>
            <person name="Holmer R."/>
            <person name="Bu F."/>
            <person name="Rutten L."/>
            <person name="Van Zeijl A."/>
            <person name="Liu W."/>
            <person name="Santuari L."/>
            <person name="Cao Q."/>
            <person name="Sharma T."/>
            <person name="Shen D."/>
            <person name="Roswanjaya Y."/>
            <person name="Wardhani T."/>
            <person name="Kalhor M.S."/>
            <person name="Jansen J."/>
            <person name="Van den Hoogen J."/>
            <person name="Gungor B."/>
            <person name="Hartog M."/>
            <person name="Hontelez J."/>
            <person name="Verver J."/>
            <person name="Yang W.-C."/>
            <person name="Schijlen E."/>
            <person name="Repin R."/>
            <person name="Schilthuizen M."/>
            <person name="Schranz E."/>
            <person name="Heidstra R."/>
            <person name="Miyata K."/>
            <person name="Fedorova E."/>
            <person name="Kohlen W."/>
            <person name="Bisseling T."/>
            <person name="Smit S."/>
            <person name="Geurts R."/>
        </authorList>
    </citation>
    <scope>NUCLEOTIDE SEQUENCE [LARGE SCALE GENOMIC DNA]</scope>
    <source>
        <strain evidence="9">cv. WU1-14</strain>
    </source>
</reference>
<comment type="caution">
    <text evidence="8">The sequence shown here is derived from an EMBL/GenBank/DDBJ whole genome shotgun (WGS) entry which is preliminary data.</text>
</comment>
<comment type="similarity">
    <text evidence="7">Belongs to the cytochrome P450 family.</text>
</comment>
<dbReference type="Proteomes" id="UP000237105">
    <property type="component" value="Unassembled WGS sequence"/>
</dbReference>
<keyword evidence="5 7" id="KW-0503">Monooxygenase</keyword>
<dbReference type="PROSITE" id="PS00086">
    <property type="entry name" value="CYTOCHROME_P450"/>
    <property type="match status" value="1"/>
</dbReference>
<evidence type="ECO:0000313" key="8">
    <source>
        <dbReference type="EMBL" id="PON54234.1"/>
    </source>
</evidence>
<dbReference type="GO" id="GO:0005506">
    <property type="term" value="F:iron ion binding"/>
    <property type="evidence" value="ECO:0007669"/>
    <property type="project" value="InterPro"/>
</dbReference>
<dbReference type="InterPro" id="IPR050651">
    <property type="entry name" value="Plant_Cytochrome_P450_Monoox"/>
</dbReference>
<evidence type="ECO:0000256" key="2">
    <source>
        <dbReference type="ARBA" id="ARBA00022723"/>
    </source>
</evidence>
<dbReference type="PANTHER" id="PTHR47947">
    <property type="entry name" value="CYTOCHROME P450 82C3-RELATED"/>
    <property type="match status" value="1"/>
</dbReference>
<evidence type="ECO:0000256" key="6">
    <source>
        <dbReference type="PIRSR" id="PIRSR602401-1"/>
    </source>
</evidence>
<comment type="cofactor">
    <cofactor evidence="6">
        <name>heme</name>
        <dbReference type="ChEBI" id="CHEBI:30413"/>
    </cofactor>
</comment>
<dbReference type="InterPro" id="IPR001128">
    <property type="entry name" value="Cyt_P450"/>
</dbReference>
<evidence type="ECO:0000256" key="4">
    <source>
        <dbReference type="ARBA" id="ARBA00023004"/>
    </source>
</evidence>
<evidence type="ECO:0000256" key="7">
    <source>
        <dbReference type="RuleBase" id="RU000461"/>
    </source>
</evidence>
<dbReference type="GO" id="GO:0004497">
    <property type="term" value="F:monooxygenase activity"/>
    <property type="evidence" value="ECO:0007669"/>
    <property type="project" value="UniProtKB-KW"/>
</dbReference>
<dbReference type="InterPro" id="IPR036396">
    <property type="entry name" value="Cyt_P450_sf"/>
</dbReference>
<dbReference type="SUPFAM" id="SSF48264">
    <property type="entry name" value="Cytochrome P450"/>
    <property type="match status" value="1"/>
</dbReference>
<feature type="binding site" description="axial binding residue" evidence="6">
    <location>
        <position position="174"/>
    </location>
    <ligand>
        <name>heme</name>
        <dbReference type="ChEBI" id="CHEBI:30413"/>
    </ligand>
    <ligandPart>
        <name>Fe</name>
        <dbReference type="ChEBI" id="CHEBI:18248"/>
    </ligandPart>
</feature>
<name>A0A2P5BZM5_PARAD</name>
<dbReference type="Gene3D" id="1.10.630.10">
    <property type="entry name" value="Cytochrome P450"/>
    <property type="match status" value="1"/>
</dbReference>